<evidence type="ECO:0000313" key="3">
    <source>
        <dbReference type="Proteomes" id="UP001595844"/>
    </source>
</evidence>
<name>A0ABV8VJC8_9NOCA</name>
<sequence>MVNTTPHFESAALRHARVHDLLVSAELELSATGAPHRPLLVIDLDDLHDADPATVSRIAEAAGNALPLVVGVLRRPPTAALGPVLAATTFTLTEHRDSDPLPQVVAVDDLATGLEQLRSAVTHSPRAALACGKLLRQTGPLDTGSALAAEAAVYSMLLGGTEFARWLTERGPARAVRPQSTALVRLHRSAGLLSIVLDHPQRRNAFSARMREELLDAVHVAAADPGITRIELRGAGTAFCSGGDLDEFGTAADPVSAYLVRLDRAPWRIMDRLADRLTTRVHGACVGAGAEFAAFAATVVAAPDTHFLLPEVRMGLVPGAGGTVSIPRRIGRWRAAWLMLTGQRLPADTALRWGLVDRIEEPGR</sequence>
<dbReference type="PANTHER" id="PTHR43802:SF1">
    <property type="entry name" value="IP11341P-RELATED"/>
    <property type="match status" value="1"/>
</dbReference>
<keyword evidence="3" id="KW-1185">Reference proteome</keyword>
<evidence type="ECO:0000256" key="1">
    <source>
        <dbReference type="ARBA" id="ARBA00005254"/>
    </source>
</evidence>
<dbReference type="InterPro" id="IPR001753">
    <property type="entry name" value="Enoyl-CoA_hydra/iso"/>
</dbReference>
<dbReference type="RefSeq" id="WP_378564429.1">
    <property type="nucleotide sequence ID" value="NZ_JBHSDL010000025.1"/>
</dbReference>
<dbReference type="SUPFAM" id="SSF52096">
    <property type="entry name" value="ClpP/crotonase"/>
    <property type="match status" value="1"/>
</dbReference>
<proteinExistence type="inferred from homology"/>
<gene>
    <name evidence="2" type="ORF">ACFO5K_18900</name>
</gene>
<dbReference type="Proteomes" id="UP001595844">
    <property type="component" value="Unassembled WGS sequence"/>
</dbReference>
<protein>
    <submittedName>
        <fullName evidence="2">Enoyl-CoA hydratase/isomerase family protein</fullName>
    </submittedName>
</protein>
<dbReference type="CDD" id="cd06558">
    <property type="entry name" value="crotonase-like"/>
    <property type="match status" value="1"/>
</dbReference>
<dbReference type="InterPro" id="IPR029045">
    <property type="entry name" value="ClpP/crotonase-like_dom_sf"/>
</dbReference>
<accession>A0ABV8VJC8</accession>
<evidence type="ECO:0000313" key="2">
    <source>
        <dbReference type="EMBL" id="MFC4376169.1"/>
    </source>
</evidence>
<dbReference type="EMBL" id="JBHSDL010000025">
    <property type="protein sequence ID" value="MFC4376169.1"/>
    <property type="molecule type" value="Genomic_DNA"/>
</dbReference>
<dbReference type="PANTHER" id="PTHR43802">
    <property type="entry name" value="ENOYL-COA HYDRATASE"/>
    <property type="match status" value="1"/>
</dbReference>
<comment type="similarity">
    <text evidence="1">Belongs to the enoyl-CoA hydratase/isomerase family.</text>
</comment>
<reference evidence="3" key="1">
    <citation type="journal article" date="2019" name="Int. J. Syst. Evol. Microbiol.">
        <title>The Global Catalogue of Microorganisms (GCM) 10K type strain sequencing project: providing services to taxonomists for standard genome sequencing and annotation.</title>
        <authorList>
            <consortium name="The Broad Institute Genomics Platform"/>
            <consortium name="The Broad Institute Genome Sequencing Center for Infectious Disease"/>
            <person name="Wu L."/>
            <person name="Ma J."/>
        </authorList>
    </citation>
    <scope>NUCLEOTIDE SEQUENCE [LARGE SCALE GENOMIC DNA]</scope>
    <source>
        <strain evidence="3">IBRC-M 10490</strain>
    </source>
</reference>
<comment type="caution">
    <text evidence="2">The sequence shown here is derived from an EMBL/GenBank/DDBJ whole genome shotgun (WGS) entry which is preliminary data.</text>
</comment>
<dbReference type="Gene3D" id="3.90.226.10">
    <property type="entry name" value="2-enoyl-CoA Hydratase, Chain A, domain 1"/>
    <property type="match status" value="1"/>
</dbReference>
<dbReference type="Pfam" id="PF00378">
    <property type="entry name" value="ECH_1"/>
    <property type="match status" value="1"/>
</dbReference>
<organism evidence="2 3">
    <name type="scientific">Nocardia halotolerans</name>
    <dbReference type="NCBI Taxonomy" id="1755878"/>
    <lineage>
        <taxon>Bacteria</taxon>
        <taxon>Bacillati</taxon>
        <taxon>Actinomycetota</taxon>
        <taxon>Actinomycetes</taxon>
        <taxon>Mycobacteriales</taxon>
        <taxon>Nocardiaceae</taxon>
        <taxon>Nocardia</taxon>
    </lineage>
</organism>